<dbReference type="SMART" id="SM01040">
    <property type="entry name" value="Bro-N"/>
    <property type="match status" value="1"/>
</dbReference>
<dbReference type="Proteomes" id="UP001254257">
    <property type="component" value="Unassembled WGS sequence"/>
</dbReference>
<dbReference type="PANTHER" id="PTHR36180:SF2">
    <property type="entry name" value="BRO FAMILY PROTEIN"/>
    <property type="match status" value="1"/>
</dbReference>
<feature type="region of interest" description="Disordered" evidence="1">
    <location>
        <begin position="95"/>
        <end position="122"/>
    </location>
</feature>
<feature type="domain" description="Bro-N" evidence="2">
    <location>
        <begin position="1"/>
        <end position="95"/>
    </location>
</feature>
<keyword evidence="4" id="KW-1185">Reference proteome</keyword>
<reference evidence="3 4" key="1">
    <citation type="submission" date="2023-09" db="EMBL/GenBank/DDBJ databases">
        <title>Whole genome shotgun sequencing (WGS) of Bosea sp. ZW T0_25, isolated from stored onions (Allium cepa).</title>
        <authorList>
            <person name="Stoll D.A."/>
            <person name="Huch M."/>
        </authorList>
    </citation>
    <scope>NUCLEOTIDE SEQUENCE [LARGE SCALE GENOMIC DNA]</scope>
    <source>
        <strain evidence="3 4">ZW T0_25</strain>
    </source>
</reference>
<accession>A0ABU3SDW0</accession>
<evidence type="ECO:0000256" key="1">
    <source>
        <dbReference type="SAM" id="MobiDB-lite"/>
    </source>
</evidence>
<dbReference type="PROSITE" id="PS51750">
    <property type="entry name" value="BRO_N"/>
    <property type="match status" value="1"/>
</dbReference>
<evidence type="ECO:0000259" key="2">
    <source>
        <dbReference type="PROSITE" id="PS51750"/>
    </source>
</evidence>
<gene>
    <name evidence="3" type="ORF">RKE40_24060</name>
</gene>
<sequence length="143" mass="15552">MPLDGEPWFLAADVCHTLGLRIDNGTKQHLERLQPGMYRRLTGGETTGLSRGIATAYVISESGLYKLVMRRDKPVAKPFQDWVTKEVLPAVRKTGAYQAAPRAPKERPALPPPTPSVPAMRPSHVQPVLCEDAAAVASQCPAL</sequence>
<name>A0ABU3SDW0_9HYPH</name>
<dbReference type="EMBL" id="JAWDID010000054">
    <property type="protein sequence ID" value="MDU0342983.1"/>
    <property type="molecule type" value="Genomic_DNA"/>
</dbReference>
<organism evidence="3 4">
    <name type="scientific">Bosea rubneri</name>
    <dbReference type="NCBI Taxonomy" id="3075434"/>
    <lineage>
        <taxon>Bacteria</taxon>
        <taxon>Pseudomonadati</taxon>
        <taxon>Pseudomonadota</taxon>
        <taxon>Alphaproteobacteria</taxon>
        <taxon>Hyphomicrobiales</taxon>
        <taxon>Boseaceae</taxon>
        <taxon>Bosea</taxon>
    </lineage>
</organism>
<dbReference type="InterPro" id="IPR003497">
    <property type="entry name" value="BRO_N_domain"/>
</dbReference>
<proteinExistence type="predicted"/>
<protein>
    <submittedName>
        <fullName evidence="3">BRO family protein</fullName>
    </submittedName>
</protein>
<comment type="caution">
    <text evidence="3">The sequence shown here is derived from an EMBL/GenBank/DDBJ whole genome shotgun (WGS) entry which is preliminary data.</text>
</comment>
<evidence type="ECO:0000313" key="4">
    <source>
        <dbReference type="Proteomes" id="UP001254257"/>
    </source>
</evidence>
<dbReference type="Pfam" id="PF02498">
    <property type="entry name" value="Bro-N"/>
    <property type="match status" value="1"/>
</dbReference>
<evidence type="ECO:0000313" key="3">
    <source>
        <dbReference type="EMBL" id="MDU0342983.1"/>
    </source>
</evidence>
<dbReference type="PANTHER" id="PTHR36180">
    <property type="entry name" value="DNA-BINDING PROTEIN-RELATED-RELATED"/>
    <property type="match status" value="1"/>
</dbReference>